<organism evidence="1 2">
    <name type="scientific">Burkholderia cenocepacia (strain ATCC BAA-245 / DSM 16553 / LMG 16656 / NCTC 13227 / J2315 / CF5610)</name>
    <name type="common">Burkholderia cepacia (strain J2315)</name>
    <dbReference type="NCBI Taxonomy" id="216591"/>
    <lineage>
        <taxon>Bacteria</taxon>
        <taxon>Pseudomonadati</taxon>
        <taxon>Pseudomonadota</taxon>
        <taxon>Betaproteobacteria</taxon>
        <taxon>Burkholderiales</taxon>
        <taxon>Burkholderiaceae</taxon>
        <taxon>Burkholderia</taxon>
        <taxon>Burkholderia cepacia complex</taxon>
    </lineage>
</organism>
<evidence type="ECO:0000313" key="1">
    <source>
        <dbReference type="EMBL" id="CAR51966.1"/>
    </source>
</evidence>
<evidence type="ECO:0000313" key="2">
    <source>
        <dbReference type="Proteomes" id="UP000001035"/>
    </source>
</evidence>
<dbReference type="HOGENOM" id="CLU_3418804_0_0_4"/>
<dbReference type="EMBL" id="AM747720">
    <property type="protein sequence ID" value="CAR51966.1"/>
    <property type="molecule type" value="Genomic_DNA"/>
</dbReference>
<proteinExistence type="predicted"/>
<dbReference type="Proteomes" id="UP000001035">
    <property type="component" value="Chromosome 1"/>
</dbReference>
<accession>B4E8U0</accession>
<reference evidence="1 2" key="1">
    <citation type="journal article" date="2009" name="J. Bacteriol.">
        <title>The genome of Burkholderia cenocepacia J2315, an epidemic pathogen of cystic fibrosis patients.</title>
        <authorList>
            <person name="Holden M.T."/>
            <person name="Seth-Smith H.M."/>
            <person name="Crossman L.C."/>
            <person name="Sebaihia M."/>
            <person name="Bentley S.D."/>
            <person name="Cerdeno-Tarraga A.M."/>
            <person name="Thomson N.R."/>
            <person name="Bason N."/>
            <person name="Quail M.A."/>
            <person name="Sharp S."/>
            <person name="Cherevach I."/>
            <person name="Churcher C."/>
            <person name="Goodhead I."/>
            <person name="Hauser H."/>
            <person name="Holroyd N."/>
            <person name="Mungall K."/>
            <person name="Scott P."/>
            <person name="Walker D."/>
            <person name="White B."/>
            <person name="Rose H."/>
            <person name="Iversen P."/>
            <person name="Mil-Homens D."/>
            <person name="Rocha E.P."/>
            <person name="Fialho A.M."/>
            <person name="Baldwin A."/>
            <person name="Dowson C."/>
            <person name="Barrell B.G."/>
            <person name="Govan J.R."/>
            <person name="Vandamme P."/>
            <person name="Hart C.A."/>
            <person name="Mahenthiralingam E."/>
            <person name="Parkhill J."/>
        </authorList>
    </citation>
    <scope>NUCLEOTIDE SEQUENCE [LARGE SCALE GENOMIC DNA]</scope>
    <source>
        <strain evidence="2">ATCC BAA-245 / DSM 16553 / LMG 16656 / NCTC 13227 / J2315 / CF5610</strain>
    </source>
</reference>
<name>B4E8U0_BURCJ</name>
<keyword evidence="2" id="KW-1185">Reference proteome</keyword>
<dbReference type="AlphaFoldDB" id="B4E8U0"/>
<gene>
    <name evidence="1" type="ORF">BCAL1667</name>
</gene>
<protein>
    <submittedName>
        <fullName evidence="1">Uncharacterized protein</fullName>
    </submittedName>
</protein>
<dbReference type="KEGG" id="bcj:BCAL1667"/>
<sequence>MNAPRHIDMEIDSLSVAADFLNLTA</sequence>